<dbReference type="InterPro" id="IPR029058">
    <property type="entry name" value="AB_hydrolase_fold"/>
</dbReference>
<dbReference type="EMBL" id="BOOB01000004">
    <property type="protein sequence ID" value="GIH30499.1"/>
    <property type="molecule type" value="Genomic_DNA"/>
</dbReference>
<dbReference type="InterPro" id="IPR050471">
    <property type="entry name" value="AB_hydrolase"/>
</dbReference>
<feature type="region of interest" description="Disordered" evidence="1">
    <location>
        <begin position="1"/>
        <end position="23"/>
    </location>
</feature>
<evidence type="ECO:0000313" key="4">
    <source>
        <dbReference type="Proteomes" id="UP000651728"/>
    </source>
</evidence>
<dbReference type="Gene3D" id="3.40.50.1820">
    <property type="entry name" value="alpha/beta hydrolase"/>
    <property type="match status" value="1"/>
</dbReference>
<name>A0ABQ4F6Q0_9ACTN</name>
<gene>
    <name evidence="3" type="ORF">Mam01_06630</name>
</gene>
<keyword evidence="3" id="KW-0378">Hydrolase</keyword>
<evidence type="ECO:0000256" key="1">
    <source>
        <dbReference type="SAM" id="MobiDB-lite"/>
    </source>
</evidence>
<protein>
    <submittedName>
        <fullName evidence="3">Alpha/beta hydrolase</fullName>
    </submittedName>
</protein>
<accession>A0ABQ4F6Q0</accession>
<dbReference type="InterPro" id="IPR000073">
    <property type="entry name" value="AB_hydrolase_1"/>
</dbReference>
<keyword evidence="4" id="KW-1185">Reference proteome</keyword>
<evidence type="ECO:0000259" key="2">
    <source>
        <dbReference type="Pfam" id="PF12697"/>
    </source>
</evidence>
<feature type="compositionally biased region" description="Low complexity" evidence="1">
    <location>
        <begin position="7"/>
        <end position="17"/>
    </location>
</feature>
<dbReference type="GO" id="GO:0016787">
    <property type="term" value="F:hydrolase activity"/>
    <property type="evidence" value="ECO:0007669"/>
    <property type="project" value="UniProtKB-KW"/>
</dbReference>
<dbReference type="Pfam" id="PF12697">
    <property type="entry name" value="Abhydrolase_6"/>
    <property type="match status" value="1"/>
</dbReference>
<organism evidence="3 4">
    <name type="scientific">Microbispora amethystogenes</name>
    <dbReference type="NCBI Taxonomy" id="1427754"/>
    <lineage>
        <taxon>Bacteria</taxon>
        <taxon>Bacillati</taxon>
        <taxon>Actinomycetota</taxon>
        <taxon>Actinomycetes</taxon>
        <taxon>Streptosporangiales</taxon>
        <taxon>Streptosporangiaceae</taxon>
        <taxon>Microbispora</taxon>
    </lineage>
</organism>
<sequence>MTEHQVSEQQVSEQQVSGDDVPGHIAPVDITCVNVVSKDGTTLAVDVIGQGAPVILIGGAFNDRSTVAALAAELAPAFTVLTYDRRGRGASDDRSEDYQVANEVADLAAVIEHAGGRASAFGHSSGAVLVLEAARRGLPIDRVAVYEPPYHADENQPRLAAEVYDRLRALVAAGDRDGAAELFLREAVGVPAGAIAGMKAGEGWAFMADKAPSLPYDVLVTAPWQGTPQERVAGIGVPVLAVYGDRTSPGLAKATEAVAAALPGAELRVMPGEDHAVLQRPAALARILTDFFA</sequence>
<dbReference type="PANTHER" id="PTHR43433">
    <property type="entry name" value="HYDROLASE, ALPHA/BETA FOLD FAMILY PROTEIN"/>
    <property type="match status" value="1"/>
</dbReference>
<dbReference type="SUPFAM" id="SSF53474">
    <property type="entry name" value="alpha/beta-Hydrolases"/>
    <property type="match status" value="1"/>
</dbReference>
<reference evidence="3 4" key="1">
    <citation type="submission" date="2021-01" db="EMBL/GenBank/DDBJ databases">
        <title>Whole genome shotgun sequence of Microbispora amethystogenes NBRC 101907.</title>
        <authorList>
            <person name="Komaki H."/>
            <person name="Tamura T."/>
        </authorList>
    </citation>
    <scope>NUCLEOTIDE SEQUENCE [LARGE SCALE GENOMIC DNA]</scope>
    <source>
        <strain evidence="3 4">NBRC 101907</strain>
    </source>
</reference>
<dbReference type="RefSeq" id="WP_204284014.1">
    <property type="nucleotide sequence ID" value="NZ_BAABEJ010000003.1"/>
</dbReference>
<dbReference type="Proteomes" id="UP000651728">
    <property type="component" value="Unassembled WGS sequence"/>
</dbReference>
<evidence type="ECO:0000313" key="3">
    <source>
        <dbReference type="EMBL" id="GIH30499.1"/>
    </source>
</evidence>
<feature type="domain" description="AB hydrolase-1" evidence="2">
    <location>
        <begin position="55"/>
        <end position="286"/>
    </location>
</feature>
<dbReference type="PANTHER" id="PTHR43433:SF10">
    <property type="entry name" value="AB HYDROLASE-1 DOMAIN-CONTAINING PROTEIN"/>
    <property type="match status" value="1"/>
</dbReference>
<comment type="caution">
    <text evidence="3">The sequence shown here is derived from an EMBL/GenBank/DDBJ whole genome shotgun (WGS) entry which is preliminary data.</text>
</comment>
<proteinExistence type="predicted"/>